<protein>
    <submittedName>
        <fullName evidence="8">RagB/SusD family nutrient uptake outer membrane protein</fullName>
    </submittedName>
</protein>
<dbReference type="RefSeq" id="WP_160843040.1">
    <property type="nucleotide sequence ID" value="NZ_WVHT01000001.1"/>
</dbReference>
<evidence type="ECO:0000256" key="5">
    <source>
        <dbReference type="ARBA" id="ARBA00023237"/>
    </source>
</evidence>
<dbReference type="SUPFAM" id="SSF48452">
    <property type="entry name" value="TPR-like"/>
    <property type="match status" value="1"/>
</dbReference>
<dbReference type="Gene3D" id="1.25.40.390">
    <property type="match status" value="1"/>
</dbReference>
<evidence type="ECO:0000256" key="4">
    <source>
        <dbReference type="ARBA" id="ARBA00023136"/>
    </source>
</evidence>
<comment type="subcellular location">
    <subcellularLocation>
        <location evidence="1">Cell outer membrane</location>
    </subcellularLocation>
</comment>
<dbReference type="GO" id="GO:0009279">
    <property type="term" value="C:cell outer membrane"/>
    <property type="evidence" value="ECO:0007669"/>
    <property type="project" value="UniProtKB-SubCell"/>
</dbReference>
<evidence type="ECO:0000259" key="7">
    <source>
        <dbReference type="Pfam" id="PF14322"/>
    </source>
</evidence>
<reference evidence="8 9" key="1">
    <citation type="submission" date="2019-11" db="EMBL/GenBank/DDBJ databases">
        <title>Pedobacter sp. HMF7647 Genome sequencing and assembly.</title>
        <authorList>
            <person name="Kang H."/>
            <person name="Kim H."/>
            <person name="Joh K."/>
        </authorList>
    </citation>
    <scope>NUCLEOTIDE SEQUENCE [LARGE SCALE GENOMIC DNA]</scope>
    <source>
        <strain evidence="8 9">HMF7647</strain>
    </source>
</reference>
<dbReference type="EMBL" id="WVHT01000001">
    <property type="protein sequence ID" value="MXV49876.1"/>
    <property type="molecule type" value="Genomic_DNA"/>
</dbReference>
<dbReference type="InterPro" id="IPR033985">
    <property type="entry name" value="SusD-like_N"/>
</dbReference>
<keyword evidence="3" id="KW-0732">Signal</keyword>
<accession>A0A7K1Y5K2</accession>
<comment type="caution">
    <text evidence="8">The sequence shown here is derived from an EMBL/GenBank/DDBJ whole genome shotgun (WGS) entry which is preliminary data.</text>
</comment>
<dbReference type="CDD" id="cd08977">
    <property type="entry name" value="SusD"/>
    <property type="match status" value="1"/>
</dbReference>
<evidence type="ECO:0000256" key="2">
    <source>
        <dbReference type="ARBA" id="ARBA00006275"/>
    </source>
</evidence>
<evidence type="ECO:0000259" key="6">
    <source>
        <dbReference type="Pfam" id="PF07980"/>
    </source>
</evidence>
<sequence>MKRKILYIIITFIGVVFLNACKDDFLDQTPSNAAPTGEALNTDNDVLTALTGAYAGLRSVNLYGRTIPVSGDLLANNTFVSQRNSGRYTGFDRYSYTVSNTDAAGMWNSAYAVILRANNIINSTPTGDQATIDQYKGEAYAIRALMYFELVRFFAKPYTDDPSSPGVPIVLTFDYSLKPARSSVEEVYTQILSDLDKAYTMTADYNGSSRLSKYSARALAAKVNLFKGTTASNALALEYADDVIANGGFLLLPAERVQAYWSDPKPQSVKLETLFEVVSDEVDNLGTDGFSYMFSQDGYGDILSNPAVYNLYSDDDARKGLIEEGARSGGEDPAYIISKFPNVSGDVDDTKVLRLSEVFLIAAEAAARTGDETQALTLLNTLVSQRDPSLVYESSGAQLVTDILLERRKEMAFEGDWFHELNRLKLPITGRVHNPTSVPYGDYRRVFPIPQSEKDANPGIQQNAGWGG</sequence>
<feature type="domain" description="RagB/SusD" evidence="6">
    <location>
        <begin position="343"/>
        <end position="466"/>
    </location>
</feature>
<keyword evidence="9" id="KW-1185">Reference proteome</keyword>
<evidence type="ECO:0000313" key="8">
    <source>
        <dbReference type="EMBL" id="MXV49876.1"/>
    </source>
</evidence>
<evidence type="ECO:0000313" key="9">
    <source>
        <dbReference type="Proteomes" id="UP000466586"/>
    </source>
</evidence>
<keyword evidence="5" id="KW-0998">Cell outer membrane</keyword>
<dbReference type="Gene3D" id="2.20.20.130">
    <property type="match status" value="1"/>
</dbReference>
<proteinExistence type="inferred from homology"/>
<organism evidence="8 9">
    <name type="scientific">Hufsiella arboris</name>
    <dbReference type="NCBI Taxonomy" id="2695275"/>
    <lineage>
        <taxon>Bacteria</taxon>
        <taxon>Pseudomonadati</taxon>
        <taxon>Bacteroidota</taxon>
        <taxon>Sphingobacteriia</taxon>
        <taxon>Sphingobacteriales</taxon>
        <taxon>Sphingobacteriaceae</taxon>
        <taxon>Hufsiella</taxon>
    </lineage>
</organism>
<comment type="similarity">
    <text evidence="2">Belongs to the SusD family.</text>
</comment>
<evidence type="ECO:0000256" key="1">
    <source>
        <dbReference type="ARBA" id="ARBA00004442"/>
    </source>
</evidence>
<gene>
    <name evidence="8" type="ORF">GS399_02755</name>
</gene>
<evidence type="ECO:0000256" key="3">
    <source>
        <dbReference type="ARBA" id="ARBA00022729"/>
    </source>
</evidence>
<dbReference type="Proteomes" id="UP000466586">
    <property type="component" value="Unassembled WGS sequence"/>
</dbReference>
<feature type="domain" description="SusD-like N-terminal" evidence="7">
    <location>
        <begin position="24"/>
        <end position="225"/>
    </location>
</feature>
<name>A0A7K1Y5K2_9SPHI</name>
<dbReference type="Gene3D" id="1.25.40.900">
    <property type="match status" value="1"/>
</dbReference>
<dbReference type="Pfam" id="PF07980">
    <property type="entry name" value="SusD_RagB"/>
    <property type="match status" value="1"/>
</dbReference>
<keyword evidence="4" id="KW-0472">Membrane</keyword>
<dbReference type="AlphaFoldDB" id="A0A7K1Y5K2"/>
<dbReference type="InterPro" id="IPR011990">
    <property type="entry name" value="TPR-like_helical_dom_sf"/>
</dbReference>
<dbReference type="Pfam" id="PF14322">
    <property type="entry name" value="SusD-like_3"/>
    <property type="match status" value="1"/>
</dbReference>
<dbReference type="InterPro" id="IPR012944">
    <property type="entry name" value="SusD_RagB_dom"/>
</dbReference>